<gene>
    <name evidence="5" type="ORF">MOO46_04620</name>
</gene>
<dbReference type="EMBL" id="CP093362">
    <property type="protein sequence ID" value="UQS84540.1"/>
    <property type="molecule type" value="Genomic_DNA"/>
</dbReference>
<reference evidence="5 6" key="1">
    <citation type="journal article" date="2022" name="Int. J. Syst. Evol. Microbiol.">
        <title>Apilactobacillus apisilvae sp. nov., Nicolia spurrieriana gen. nov. sp. nov., Bombilactobacillus folatiphilus sp. nov. and Bombilactobacillus thymidiniphilus sp. nov., four new lactic acid bacterial isolates from stingless bees Tetragonula carbonaria and Austroplebeia australis.</title>
        <authorList>
            <person name="Oliphant S.A."/>
            <person name="Watson-Haigh N.S."/>
            <person name="Sumby K.M."/>
            <person name="Gardner J."/>
            <person name="Groom S."/>
            <person name="Jiranek V."/>
        </authorList>
    </citation>
    <scope>NUCLEOTIDE SEQUENCE [LARGE SCALE GENOMIC DNA]</scope>
    <source>
        <strain evidence="5 6">SG5_A10</strain>
    </source>
</reference>
<evidence type="ECO:0000259" key="4">
    <source>
        <dbReference type="SMART" id="SM00047"/>
    </source>
</evidence>
<dbReference type="InterPro" id="IPR051056">
    <property type="entry name" value="Glycosyl_Hydrolase_73"/>
</dbReference>
<dbReference type="Gene3D" id="1.10.530.10">
    <property type="match status" value="1"/>
</dbReference>
<dbReference type="InterPro" id="IPR002901">
    <property type="entry name" value="MGlyc_endo_b_GlcNAc-like_dom"/>
</dbReference>
<dbReference type="PANTHER" id="PTHR33308">
    <property type="entry name" value="PEPTIDOGLYCAN HYDROLASE FLGJ"/>
    <property type="match status" value="1"/>
</dbReference>
<evidence type="ECO:0000256" key="2">
    <source>
        <dbReference type="ARBA" id="ARBA00022801"/>
    </source>
</evidence>
<proteinExistence type="inferred from homology"/>
<dbReference type="Proteomes" id="UP000831859">
    <property type="component" value="Chromosome"/>
</dbReference>
<keyword evidence="2" id="KW-0378">Hydrolase</keyword>
<dbReference type="PANTHER" id="PTHR33308:SF9">
    <property type="entry name" value="PEPTIDOGLYCAN HYDROLASE FLGJ"/>
    <property type="match status" value="1"/>
</dbReference>
<sequence>MKKFKWMIGIIIILVIGFLGFKLAKSVHINMEQNQQLQNNQNQIAETQKKEAEAKHKFAVSIAEPSIKVYKKNHQVLPSIVVAQAIQESNWGTSALYKKANNIFGIKGHYKGQSIRYYTDEYVSNDTQTPKGAKIVREGDQKKVSVPATFRKYPSILEAIENHDRVIALNFIKKKNVSSYVEQAKMLQENGYATDPNYSKSLINLIRQYNLEKYDDKAVNG</sequence>
<dbReference type="Gene3D" id="4.10.80.30">
    <property type="entry name" value="DNA polymerase, domain 6"/>
    <property type="match status" value="1"/>
</dbReference>
<evidence type="ECO:0000256" key="1">
    <source>
        <dbReference type="ARBA" id="ARBA00010266"/>
    </source>
</evidence>
<organism evidence="5 6">
    <name type="scientific">Apilactobacillus apisilvae</name>
    <dbReference type="NCBI Taxonomy" id="2923364"/>
    <lineage>
        <taxon>Bacteria</taxon>
        <taxon>Bacillati</taxon>
        <taxon>Bacillota</taxon>
        <taxon>Bacilli</taxon>
        <taxon>Lactobacillales</taxon>
        <taxon>Lactobacillaceae</taxon>
        <taxon>Apilactobacillus</taxon>
    </lineage>
</organism>
<evidence type="ECO:0000313" key="5">
    <source>
        <dbReference type="EMBL" id="UQS84540.1"/>
    </source>
</evidence>
<dbReference type="SMART" id="SM00047">
    <property type="entry name" value="LYZ2"/>
    <property type="match status" value="1"/>
</dbReference>
<evidence type="ECO:0000313" key="6">
    <source>
        <dbReference type="Proteomes" id="UP000831859"/>
    </source>
</evidence>
<feature type="coiled-coil region" evidence="3">
    <location>
        <begin position="30"/>
        <end position="57"/>
    </location>
</feature>
<dbReference type="PRINTS" id="PR01002">
    <property type="entry name" value="FLGFLGJ"/>
</dbReference>
<accession>A0ABY4PG43</accession>
<evidence type="ECO:0000256" key="3">
    <source>
        <dbReference type="SAM" id="Coils"/>
    </source>
</evidence>
<dbReference type="Pfam" id="PF01832">
    <property type="entry name" value="Glucosaminidase"/>
    <property type="match status" value="1"/>
</dbReference>
<comment type="similarity">
    <text evidence="1">Belongs to the glycosyl hydrolase 73 family.</text>
</comment>
<feature type="domain" description="Mannosyl-glycoprotein endo-beta-N-acetylglucosamidase-like" evidence="4">
    <location>
        <begin position="46"/>
        <end position="215"/>
    </location>
</feature>
<protein>
    <submittedName>
        <fullName evidence="5">Glucosaminidase domain-containing protein</fullName>
    </submittedName>
</protein>
<keyword evidence="6" id="KW-1185">Reference proteome</keyword>
<dbReference type="RefSeq" id="WP_249510526.1">
    <property type="nucleotide sequence ID" value="NZ_CP093362.1"/>
</dbReference>
<name>A0ABY4PG43_9LACO</name>
<keyword evidence="3" id="KW-0175">Coiled coil</keyword>